<sequence length="90" mass="9979">MNVKQEIRDADRRIQEQINVSARAALVRIGVDVDAMDREEAEKRARVARESFAAFGAAVGFALNTLIEFSTAFVSGFEAAMTTEVEELDR</sequence>
<reference evidence="1 2" key="1">
    <citation type="journal article" date="2013" name="Genome Announc.">
        <title>Whole-genome sequences of five oyster-associated bacteria show potential for crude oil hydrocarbon degradation.</title>
        <authorList>
            <person name="Chauhan A."/>
            <person name="Green S."/>
            <person name="Pathak A."/>
            <person name="Thomas J."/>
            <person name="Venkatramanan R."/>
        </authorList>
    </citation>
    <scope>NUCLEOTIDE SEQUENCE [LARGE SCALE GENOMIC DNA]</scope>
    <source>
        <strain evidence="1 2">MF109</strain>
    </source>
</reference>
<protein>
    <submittedName>
        <fullName evidence="1">Uncharacterized protein</fullName>
    </submittedName>
</protein>
<dbReference type="Proteomes" id="UP000016033">
    <property type="component" value="Unassembled WGS sequence"/>
</dbReference>
<evidence type="ECO:0000313" key="2">
    <source>
        <dbReference type="Proteomes" id="UP000016033"/>
    </source>
</evidence>
<proteinExistence type="predicted"/>
<gene>
    <name evidence="1" type="ORF">L687_12295</name>
</gene>
<organism evidence="1 2">
    <name type="scientific">Microbacterium maritypicum MF109</name>
    <dbReference type="NCBI Taxonomy" id="1333857"/>
    <lineage>
        <taxon>Bacteria</taxon>
        <taxon>Bacillati</taxon>
        <taxon>Actinomycetota</taxon>
        <taxon>Actinomycetes</taxon>
        <taxon>Micrococcales</taxon>
        <taxon>Microbacteriaceae</taxon>
        <taxon>Microbacterium</taxon>
    </lineage>
</organism>
<evidence type="ECO:0000313" key="1">
    <source>
        <dbReference type="EMBL" id="EQM83393.1"/>
    </source>
</evidence>
<accession>T5KI88</accession>
<comment type="caution">
    <text evidence="1">The sequence shown here is derived from an EMBL/GenBank/DDBJ whole genome shotgun (WGS) entry which is preliminary data.</text>
</comment>
<dbReference type="PATRIC" id="fig|1333857.3.peg.692"/>
<dbReference type="EMBL" id="ATAO01000079">
    <property type="protein sequence ID" value="EQM83393.1"/>
    <property type="molecule type" value="Genomic_DNA"/>
</dbReference>
<dbReference type="AlphaFoldDB" id="T5KI88"/>
<dbReference type="RefSeq" id="WP_021198672.1">
    <property type="nucleotide sequence ID" value="NZ_ATAO01000079.1"/>
</dbReference>
<name>T5KI88_MICMQ</name>